<dbReference type="PANTHER" id="PTHR43272">
    <property type="entry name" value="LONG-CHAIN-FATTY-ACID--COA LIGASE"/>
    <property type="match status" value="1"/>
</dbReference>
<gene>
    <name evidence="4" type="ORF">TBC1_111736</name>
</gene>
<dbReference type="Gene3D" id="3.40.50.12780">
    <property type="entry name" value="N-terminal domain of ligase-like"/>
    <property type="match status" value="1"/>
</dbReference>
<dbReference type="STRING" id="1678841.TBC1_111736"/>
<dbReference type="SUPFAM" id="SSF56801">
    <property type="entry name" value="Acetyl-CoA synthetase-like"/>
    <property type="match status" value="1"/>
</dbReference>
<reference evidence="4" key="1">
    <citation type="journal article" date="2015" name="Genome Announc.">
        <title>Draft Genome Sequence of Bacteroidales Strain TBC1, a Novel Isolate from a Methanogenic Wastewater Treatment System.</title>
        <authorList>
            <person name="Tourlousse D.M."/>
            <person name="Matsuura N."/>
            <person name="Sun L."/>
            <person name="Toyonaga M."/>
            <person name="Kuroda K."/>
            <person name="Ohashi A."/>
            <person name="Cruz R."/>
            <person name="Yamaguchi T."/>
            <person name="Sekiguchi Y."/>
        </authorList>
    </citation>
    <scope>NUCLEOTIDE SEQUENCE [LARGE SCALE GENOMIC DNA]</scope>
    <source>
        <strain evidence="4">TBC1</strain>
    </source>
</reference>
<dbReference type="PROSITE" id="PS00455">
    <property type="entry name" value="AMP_BINDING"/>
    <property type="match status" value="1"/>
</dbReference>
<dbReference type="GO" id="GO:0004467">
    <property type="term" value="F:long-chain fatty acid-CoA ligase activity"/>
    <property type="evidence" value="ECO:0007669"/>
    <property type="project" value="TreeGrafter"/>
</dbReference>
<dbReference type="GO" id="GO:0005524">
    <property type="term" value="F:ATP binding"/>
    <property type="evidence" value="ECO:0007669"/>
    <property type="project" value="UniProtKB-KW"/>
</dbReference>
<dbReference type="GO" id="GO:0016020">
    <property type="term" value="C:membrane"/>
    <property type="evidence" value="ECO:0007669"/>
    <property type="project" value="TreeGrafter"/>
</dbReference>
<dbReference type="RefSeq" id="WP_062040913.1">
    <property type="nucleotide sequence ID" value="NZ_DF968182.1"/>
</dbReference>
<dbReference type="EMBL" id="DF968182">
    <property type="protein sequence ID" value="GAP43580.1"/>
    <property type="molecule type" value="Genomic_DNA"/>
</dbReference>
<evidence type="ECO:0000256" key="1">
    <source>
        <dbReference type="ARBA" id="ARBA00022741"/>
    </source>
</evidence>
<keyword evidence="2" id="KW-0067">ATP-binding</keyword>
<dbReference type="PATRIC" id="fig|1678841.3.peg.1928"/>
<evidence type="ECO:0000259" key="3">
    <source>
        <dbReference type="Pfam" id="PF00501"/>
    </source>
</evidence>
<dbReference type="Pfam" id="PF00501">
    <property type="entry name" value="AMP-binding"/>
    <property type="match status" value="1"/>
</dbReference>
<proteinExistence type="predicted"/>
<evidence type="ECO:0000313" key="4">
    <source>
        <dbReference type="EMBL" id="GAP43580.1"/>
    </source>
</evidence>
<dbReference type="OrthoDB" id="9803968at2"/>
<dbReference type="PANTHER" id="PTHR43272:SF33">
    <property type="entry name" value="AMP-BINDING DOMAIN-CONTAINING PROTEIN-RELATED"/>
    <property type="match status" value="1"/>
</dbReference>
<dbReference type="Proteomes" id="UP000053091">
    <property type="component" value="Unassembled WGS sequence"/>
</dbReference>
<protein>
    <submittedName>
        <fullName evidence="4">Long-chain acyl-CoA synthetase</fullName>
    </submittedName>
</protein>
<evidence type="ECO:0000256" key="2">
    <source>
        <dbReference type="ARBA" id="ARBA00022840"/>
    </source>
</evidence>
<dbReference type="InterPro" id="IPR042099">
    <property type="entry name" value="ANL_N_sf"/>
</dbReference>
<keyword evidence="5" id="KW-1185">Reference proteome</keyword>
<keyword evidence="1" id="KW-0547">Nucleotide-binding</keyword>
<name>A0A0S7BSD9_9BACT</name>
<sequence>MHTLIDLFESAVSRFPENTYLYEKQGAVWTKATYSQVRDKIYTFAAGLLSLGAVPGDRIAILAEGRNSWIIGELGLLYVGCCSVPLSIKLSPSEAEFRLNHSGARKIIVSAGQLDKITAIRGNLPDLDQVILMDPGSSGNPKDVFFDDVCRLGEGYLKTHADEFAEAMRTVTPESLANITYTSGTTSDPKGIMLTHSNYVNNVMQSLSLMDIPDTYKTLAFLPWDHCFAHTACLYCFIAKGAGVASLQVGKTGNETLKNIPLNIKEIKPDLLMSVPAISKNFRKSIEAGIAAKGKVALTLFNAGLRIAYAYNGIGINRGKGWRFFLKPLVSLFDKILFSKVREGFGGKLKFFIGGGALLDIELQRFFLAIGIPVCQGYGLSEASPVISSNSLLNLKLGTSGKVVRPLELKICDPDGNELPKGQPGEIVIRGGNVMKGYWKNPEATAETVRDGWLFTGDLGYMDEDDYLVVMGRSKSLLIGSDGEKYSPEGIEEALVDNSKLIDQSMLHNNQNAYTIGLIVPNIQEINRLVVKHGLEPGSDEGIDYALKLLKHEVGAYFKHGRLAGMFPERWLPASFAVLPEAFTEKNLMINSTFKMVRGRINEKYATLIDFLYTPEGKNHLNEINRSNMKNWYRTES</sequence>
<evidence type="ECO:0000313" key="5">
    <source>
        <dbReference type="Proteomes" id="UP000053091"/>
    </source>
</evidence>
<feature type="domain" description="AMP-dependent synthetase/ligase" evidence="3">
    <location>
        <begin position="8"/>
        <end position="439"/>
    </location>
</feature>
<organism evidence="4">
    <name type="scientific">Lentimicrobium saccharophilum</name>
    <dbReference type="NCBI Taxonomy" id="1678841"/>
    <lineage>
        <taxon>Bacteria</taxon>
        <taxon>Pseudomonadati</taxon>
        <taxon>Bacteroidota</taxon>
        <taxon>Bacteroidia</taxon>
        <taxon>Bacteroidales</taxon>
        <taxon>Lentimicrobiaceae</taxon>
        <taxon>Lentimicrobium</taxon>
    </lineage>
</organism>
<dbReference type="AlphaFoldDB" id="A0A0S7BSD9"/>
<dbReference type="InterPro" id="IPR000873">
    <property type="entry name" value="AMP-dep_synth/lig_dom"/>
</dbReference>
<dbReference type="InterPro" id="IPR020845">
    <property type="entry name" value="AMP-binding_CS"/>
</dbReference>
<accession>A0A0S7BSD9</accession>